<evidence type="ECO:0000313" key="3">
    <source>
        <dbReference type="Proteomes" id="UP000068164"/>
    </source>
</evidence>
<keyword evidence="1" id="KW-0472">Membrane</keyword>
<dbReference type="Proteomes" id="UP000068164">
    <property type="component" value="Unassembled WGS sequence"/>
</dbReference>
<evidence type="ECO:0000256" key="1">
    <source>
        <dbReference type="SAM" id="Phobius"/>
    </source>
</evidence>
<name>A0A120FRK2_9HYPH</name>
<accession>A0A120FRK2</accession>
<keyword evidence="3" id="KW-1185">Reference proteome</keyword>
<keyword evidence="1" id="KW-1133">Transmembrane helix</keyword>
<protein>
    <recommendedName>
        <fullName evidence="4">Cytochrome C oxidase subunit IV</fullName>
    </recommendedName>
</protein>
<organism evidence="2 3">
    <name type="scientific">Rhizobium altiplani</name>
    <dbReference type="NCBI Taxonomy" id="1864509"/>
    <lineage>
        <taxon>Bacteria</taxon>
        <taxon>Pseudomonadati</taxon>
        <taxon>Pseudomonadota</taxon>
        <taxon>Alphaproteobacteria</taxon>
        <taxon>Hyphomicrobiales</taxon>
        <taxon>Rhizobiaceae</taxon>
        <taxon>Rhizobium/Agrobacterium group</taxon>
        <taxon>Rhizobium</taxon>
    </lineage>
</organism>
<comment type="caution">
    <text evidence="2">The sequence shown here is derived from an EMBL/GenBank/DDBJ whole genome shotgun (WGS) entry which is preliminary data.</text>
</comment>
<gene>
    <name evidence="2" type="ORF">AS026_00115</name>
</gene>
<dbReference type="AlphaFoldDB" id="A0A120FRK2"/>
<dbReference type="EMBL" id="LNCD01000001">
    <property type="protein sequence ID" value="KWV60246.1"/>
    <property type="molecule type" value="Genomic_DNA"/>
</dbReference>
<feature type="transmembrane region" description="Helical" evidence="1">
    <location>
        <begin position="14"/>
        <end position="34"/>
    </location>
</feature>
<reference evidence="2 3" key="1">
    <citation type="submission" date="2015-11" db="EMBL/GenBank/DDBJ databases">
        <title>Draft Genome Sequence of the Strain BR 10423 (Rhizobium sp.) isolated from nodules of Mimosa pudica.</title>
        <authorList>
            <person name="Barauna A.C."/>
            <person name="Zilli J.E."/>
            <person name="Simoes-Araujo J.L."/>
            <person name="Reis V.M."/>
            <person name="James E.K."/>
            <person name="Reis F.B.Jr."/>
            <person name="Rouws L.F."/>
            <person name="Passos S.R."/>
            <person name="Gois S.R."/>
        </authorList>
    </citation>
    <scope>NUCLEOTIDE SEQUENCE [LARGE SCALE GENOMIC DNA]</scope>
    <source>
        <strain evidence="2 3">BR10423</strain>
    </source>
</reference>
<dbReference type="RefSeq" id="WP_062368240.1">
    <property type="nucleotide sequence ID" value="NZ_LNCD01000001.1"/>
</dbReference>
<feature type="transmembrane region" description="Helical" evidence="1">
    <location>
        <begin position="40"/>
        <end position="62"/>
    </location>
</feature>
<feature type="transmembrane region" description="Helical" evidence="1">
    <location>
        <begin position="69"/>
        <end position="90"/>
    </location>
</feature>
<dbReference type="PROSITE" id="PS51257">
    <property type="entry name" value="PROKAR_LIPOPROTEIN"/>
    <property type="match status" value="1"/>
</dbReference>
<sequence>MKIENRTSARPTKALAYLFALTGCIAIGSTYLGVASRPAFMALVVVVAIAKVRLVAADFLGLRGRGSPIYPALIAWAMTILSMALLKTLASGTFL</sequence>
<evidence type="ECO:0000313" key="2">
    <source>
        <dbReference type="EMBL" id="KWV60246.1"/>
    </source>
</evidence>
<evidence type="ECO:0008006" key="4">
    <source>
        <dbReference type="Google" id="ProtNLM"/>
    </source>
</evidence>
<proteinExistence type="predicted"/>
<keyword evidence="1" id="KW-0812">Transmembrane</keyword>